<keyword evidence="4 6" id="KW-0472">Membrane</keyword>
<feature type="transmembrane region" description="Helical" evidence="6">
    <location>
        <begin position="292"/>
        <end position="314"/>
    </location>
</feature>
<evidence type="ECO:0000313" key="8">
    <source>
        <dbReference type="EMBL" id="KAJ4331397.1"/>
    </source>
</evidence>
<feature type="domain" description="Major facilitator superfamily (MFS) profile" evidence="7">
    <location>
        <begin position="62"/>
        <end position="565"/>
    </location>
</feature>
<evidence type="ECO:0000313" key="9">
    <source>
        <dbReference type="Proteomes" id="UP001140562"/>
    </source>
</evidence>
<feature type="transmembrane region" description="Helical" evidence="6">
    <location>
        <begin position="156"/>
        <end position="176"/>
    </location>
</feature>
<dbReference type="PROSITE" id="PS50850">
    <property type="entry name" value="MFS"/>
    <property type="match status" value="1"/>
</dbReference>
<feature type="transmembrane region" description="Helical" evidence="6">
    <location>
        <begin position="462"/>
        <end position="488"/>
    </location>
</feature>
<organism evidence="8 9">
    <name type="scientific">Didymella glomerata</name>
    <dbReference type="NCBI Taxonomy" id="749621"/>
    <lineage>
        <taxon>Eukaryota</taxon>
        <taxon>Fungi</taxon>
        <taxon>Dikarya</taxon>
        <taxon>Ascomycota</taxon>
        <taxon>Pezizomycotina</taxon>
        <taxon>Dothideomycetes</taxon>
        <taxon>Pleosporomycetidae</taxon>
        <taxon>Pleosporales</taxon>
        <taxon>Pleosporineae</taxon>
        <taxon>Didymellaceae</taxon>
        <taxon>Didymella</taxon>
    </lineage>
</organism>
<feature type="transmembrane region" description="Helical" evidence="6">
    <location>
        <begin position="427"/>
        <end position="455"/>
    </location>
</feature>
<accession>A0A9W9BWG0</accession>
<feature type="transmembrane region" description="Helical" evidence="6">
    <location>
        <begin position="401"/>
        <end position="421"/>
    </location>
</feature>
<dbReference type="AlphaFoldDB" id="A0A9W9BWG0"/>
<reference evidence="8" key="1">
    <citation type="submission" date="2022-10" db="EMBL/GenBank/DDBJ databases">
        <title>Tapping the CABI collections for fungal endophytes: first genome assemblies for Collariella, Neodidymelliopsis, Ascochyta clinopodiicola, Didymella pomorum, Didymosphaeria variabile, Neocosmospora piperis and Neocucurbitaria cava.</title>
        <authorList>
            <person name="Hill R."/>
        </authorList>
    </citation>
    <scope>NUCLEOTIDE SEQUENCE</scope>
    <source>
        <strain evidence="8">IMI 360193</strain>
    </source>
</reference>
<keyword evidence="2 6" id="KW-0812">Transmembrane</keyword>
<feature type="compositionally biased region" description="Basic and acidic residues" evidence="5">
    <location>
        <begin position="7"/>
        <end position="19"/>
    </location>
</feature>
<feature type="transmembrane region" description="Helical" evidence="6">
    <location>
        <begin position="541"/>
        <end position="560"/>
    </location>
</feature>
<feature type="transmembrane region" description="Helical" evidence="6">
    <location>
        <begin position="374"/>
        <end position="394"/>
    </location>
</feature>
<dbReference type="Pfam" id="PF07690">
    <property type="entry name" value="MFS_1"/>
    <property type="match status" value="1"/>
</dbReference>
<evidence type="ECO:0000256" key="5">
    <source>
        <dbReference type="SAM" id="MobiDB-lite"/>
    </source>
</evidence>
<feature type="transmembrane region" description="Helical" evidence="6">
    <location>
        <begin position="58"/>
        <end position="84"/>
    </location>
</feature>
<dbReference type="OrthoDB" id="4078873at2759"/>
<name>A0A9W9BWG0_9PLEO</name>
<dbReference type="InterPro" id="IPR020846">
    <property type="entry name" value="MFS_dom"/>
</dbReference>
<feature type="transmembrane region" description="Helical" evidence="6">
    <location>
        <begin position="215"/>
        <end position="237"/>
    </location>
</feature>
<evidence type="ECO:0000256" key="2">
    <source>
        <dbReference type="ARBA" id="ARBA00022692"/>
    </source>
</evidence>
<evidence type="ECO:0000256" key="3">
    <source>
        <dbReference type="ARBA" id="ARBA00022989"/>
    </source>
</evidence>
<protein>
    <recommendedName>
        <fullName evidence="7">Major facilitator superfamily (MFS) profile domain-containing protein</fullName>
    </recommendedName>
</protein>
<dbReference type="Proteomes" id="UP001140562">
    <property type="component" value="Unassembled WGS sequence"/>
</dbReference>
<dbReference type="GO" id="GO:0022857">
    <property type="term" value="F:transmembrane transporter activity"/>
    <property type="evidence" value="ECO:0007669"/>
    <property type="project" value="InterPro"/>
</dbReference>
<feature type="transmembrane region" description="Helical" evidence="6">
    <location>
        <begin position="188"/>
        <end position="209"/>
    </location>
</feature>
<keyword evidence="3 6" id="KW-1133">Transmembrane helix</keyword>
<comment type="caution">
    <text evidence="8">The sequence shown here is derived from an EMBL/GenBank/DDBJ whole genome shotgun (WGS) entry which is preliminary data.</text>
</comment>
<feature type="transmembrane region" description="Helical" evidence="6">
    <location>
        <begin position="334"/>
        <end position="354"/>
    </location>
</feature>
<dbReference type="InterPro" id="IPR011701">
    <property type="entry name" value="MFS"/>
</dbReference>
<evidence type="ECO:0000259" key="7">
    <source>
        <dbReference type="PROSITE" id="PS50850"/>
    </source>
</evidence>
<sequence>MLTSVDSEGKVFSDIDESPRASLSPGADTATDDAHVDTRFQDGIQNIEAVTISWSRTALWAAFVMIWIVYFTQGLVSGISGALIPYVTSNFAMHSLTPTTSVISSAVGGVSNLSIAKFLDIFGRPHGFLLCAVLATLGLAMSAACNNVEAYAASQVFYTVGINGVGFSLSVFIADITTLKNRGLVQSVCASANIITAWLGGPISTAFLNGAGWRWAFGMESILVPAVALPLFSLFMYHYFKAKKQGLVPTRAKHTAMYYIREFDVVGLLSLSLGVAFFLLPFNLYALQAKGWNSPMLICFLVFGILLLIAFGVWEKYFAPVTFVPWHLLRDRTVAGACLLSFTLFFSNMCWGMYYSSILQVVNDLGVTRASYIIAIYQVVGYLFAIGIGAYMSATGRFKDITLYFAIPITILGSVLLTYFREPMGNVGYIAMSMVFMAIGSGTIMITDDIAILAAVKEQQHFAVAIALVSMCASIGSAFGLTVSSAIWQDQFPKALMKYIPSEDMANIEMIYMDIVTQLSYPVGSPTRIAIQKAYGDGQKYLFIAATTVWVLGIAGTLMWRNIDLKSIKQTKGRVF</sequence>
<proteinExistence type="predicted"/>
<feature type="region of interest" description="Disordered" evidence="5">
    <location>
        <begin position="1"/>
        <end position="30"/>
    </location>
</feature>
<dbReference type="PANTHER" id="PTHR23501">
    <property type="entry name" value="MAJOR FACILITATOR SUPERFAMILY"/>
    <property type="match status" value="1"/>
</dbReference>
<evidence type="ECO:0000256" key="6">
    <source>
        <dbReference type="SAM" id="Phobius"/>
    </source>
</evidence>
<feature type="transmembrane region" description="Helical" evidence="6">
    <location>
        <begin position="127"/>
        <end position="144"/>
    </location>
</feature>
<dbReference type="SUPFAM" id="SSF103473">
    <property type="entry name" value="MFS general substrate transporter"/>
    <property type="match status" value="2"/>
</dbReference>
<evidence type="ECO:0000256" key="4">
    <source>
        <dbReference type="ARBA" id="ARBA00023136"/>
    </source>
</evidence>
<comment type="subcellular location">
    <subcellularLocation>
        <location evidence="1">Membrane</location>
        <topology evidence="1">Multi-pass membrane protein</topology>
    </subcellularLocation>
</comment>
<dbReference type="InterPro" id="IPR036259">
    <property type="entry name" value="MFS_trans_sf"/>
</dbReference>
<dbReference type="PANTHER" id="PTHR23501:SF3">
    <property type="entry name" value="MAJOR FACILITATOR SUPERFAMILY (MFS) PROFILE DOMAIN-CONTAINING PROTEIN"/>
    <property type="match status" value="1"/>
</dbReference>
<keyword evidence="9" id="KW-1185">Reference proteome</keyword>
<feature type="transmembrane region" description="Helical" evidence="6">
    <location>
        <begin position="258"/>
        <end position="280"/>
    </location>
</feature>
<dbReference type="EMBL" id="JAPEUV010000151">
    <property type="protein sequence ID" value="KAJ4331397.1"/>
    <property type="molecule type" value="Genomic_DNA"/>
</dbReference>
<gene>
    <name evidence="8" type="ORF">N0V87_009187</name>
</gene>
<evidence type="ECO:0000256" key="1">
    <source>
        <dbReference type="ARBA" id="ARBA00004141"/>
    </source>
</evidence>
<dbReference type="Gene3D" id="1.20.1250.20">
    <property type="entry name" value="MFS general substrate transporter like domains"/>
    <property type="match status" value="2"/>
</dbReference>
<dbReference type="GO" id="GO:0005886">
    <property type="term" value="C:plasma membrane"/>
    <property type="evidence" value="ECO:0007669"/>
    <property type="project" value="TreeGrafter"/>
</dbReference>